<evidence type="ECO:0000313" key="2">
    <source>
        <dbReference type="EMBL" id="RKN46948.1"/>
    </source>
</evidence>
<accession>A0A3A9ZF24</accession>
<evidence type="ECO:0000259" key="1">
    <source>
        <dbReference type="Pfam" id="PF00561"/>
    </source>
</evidence>
<dbReference type="GO" id="GO:0046503">
    <property type="term" value="P:glycerolipid catabolic process"/>
    <property type="evidence" value="ECO:0007669"/>
    <property type="project" value="TreeGrafter"/>
</dbReference>
<dbReference type="Gene3D" id="3.40.50.1820">
    <property type="entry name" value="alpha/beta hydrolase"/>
    <property type="match status" value="1"/>
</dbReference>
<dbReference type="AlphaFoldDB" id="A0A3A9ZF24"/>
<dbReference type="RefSeq" id="WP_120674627.1">
    <property type="nucleotide sequence ID" value="NZ_RBAL01000001.1"/>
</dbReference>
<dbReference type="InterPro" id="IPR029058">
    <property type="entry name" value="AB_hydrolase_fold"/>
</dbReference>
<dbReference type="PANTHER" id="PTHR43433:SF5">
    <property type="entry name" value="AB HYDROLASE-1 DOMAIN-CONTAINING PROTEIN"/>
    <property type="match status" value="1"/>
</dbReference>
<feature type="domain" description="AB hydrolase-1" evidence="1">
    <location>
        <begin position="38"/>
        <end position="276"/>
    </location>
</feature>
<keyword evidence="3" id="KW-1185">Reference proteome</keyword>
<name>A0A3A9ZF24_9ACTN</name>
<dbReference type="InterPro" id="IPR050471">
    <property type="entry name" value="AB_hydrolase"/>
</dbReference>
<protein>
    <submittedName>
        <fullName evidence="2">Alpha/beta hydrolase</fullName>
    </submittedName>
</protein>
<dbReference type="PRINTS" id="PR00111">
    <property type="entry name" value="ABHYDROLASE"/>
</dbReference>
<organism evidence="2 3">
    <name type="scientific">Streptomyces hoynatensis</name>
    <dbReference type="NCBI Taxonomy" id="1141874"/>
    <lineage>
        <taxon>Bacteria</taxon>
        <taxon>Bacillati</taxon>
        <taxon>Actinomycetota</taxon>
        <taxon>Actinomycetes</taxon>
        <taxon>Kitasatosporales</taxon>
        <taxon>Streptomycetaceae</taxon>
        <taxon>Streptomyces</taxon>
    </lineage>
</organism>
<dbReference type="GO" id="GO:0004806">
    <property type="term" value="F:triacylglycerol lipase activity"/>
    <property type="evidence" value="ECO:0007669"/>
    <property type="project" value="TreeGrafter"/>
</dbReference>
<keyword evidence="2" id="KW-0378">Hydrolase</keyword>
<reference evidence="2 3" key="1">
    <citation type="journal article" date="2014" name="Int. J. Syst. Evol. Microbiol.">
        <title>Streptomyces hoynatensis sp. nov., isolated from deep marine sediment.</title>
        <authorList>
            <person name="Veyisoglu A."/>
            <person name="Sahin N."/>
        </authorList>
    </citation>
    <scope>NUCLEOTIDE SEQUENCE [LARGE SCALE GENOMIC DNA]</scope>
    <source>
        <strain evidence="2 3">KCTC 29097</strain>
    </source>
</reference>
<comment type="caution">
    <text evidence="2">The sequence shown here is derived from an EMBL/GenBank/DDBJ whole genome shotgun (WGS) entry which is preliminary data.</text>
</comment>
<dbReference type="OrthoDB" id="8957634at2"/>
<dbReference type="SUPFAM" id="SSF53474">
    <property type="entry name" value="alpha/beta-Hydrolases"/>
    <property type="match status" value="1"/>
</dbReference>
<sequence length="301" mass="32207">MVTSEAAPGGGVPRSRERMTEVNGVRLCLQTFGRPSDPALLLLGGASSSMDWWEEEFCERLAAGPRFVVRFDYRDTGRSVSYQAGAPPYTGPDLAADALGLLDALGLDRAHLVGVSMGGAIAQGLALDHPGRVATLTLIATTALGPLDVELPPMADRLRAVLDAPAPQPDWSDREAVITYLVEGQRPFAGSLPFEEERLRALAARVFDRSTDIAASMTNHWLLDGGDTSHYAVGEIAAPTLILHGTEDPLFRFPHAEALAAAIPGARLIPLEGVGHQTPPHAAWPIAIPAILRHTARRERE</sequence>
<dbReference type="EMBL" id="RBAL01000001">
    <property type="protein sequence ID" value="RKN46948.1"/>
    <property type="molecule type" value="Genomic_DNA"/>
</dbReference>
<dbReference type="InterPro" id="IPR000073">
    <property type="entry name" value="AB_hydrolase_1"/>
</dbReference>
<gene>
    <name evidence="2" type="ORF">D7294_01750</name>
</gene>
<dbReference type="PANTHER" id="PTHR43433">
    <property type="entry name" value="HYDROLASE, ALPHA/BETA FOLD FAMILY PROTEIN"/>
    <property type="match status" value="1"/>
</dbReference>
<proteinExistence type="predicted"/>
<evidence type="ECO:0000313" key="3">
    <source>
        <dbReference type="Proteomes" id="UP000272474"/>
    </source>
</evidence>
<dbReference type="Pfam" id="PF00561">
    <property type="entry name" value="Abhydrolase_1"/>
    <property type="match status" value="1"/>
</dbReference>
<dbReference type="Proteomes" id="UP000272474">
    <property type="component" value="Unassembled WGS sequence"/>
</dbReference>